<evidence type="ECO:0000313" key="3">
    <source>
        <dbReference type="Proteomes" id="UP001210925"/>
    </source>
</evidence>
<comment type="caution">
    <text evidence="2">The sequence shown here is derived from an EMBL/GenBank/DDBJ whole genome shotgun (WGS) entry which is preliminary data.</text>
</comment>
<dbReference type="EMBL" id="JADGKB010000011">
    <property type="protein sequence ID" value="KAJ3260407.1"/>
    <property type="molecule type" value="Genomic_DNA"/>
</dbReference>
<keyword evidence="3" id="KW-1185">Reference proteome</keyword>
<keyword evidence="1" id="KW-0472">Membrane</keyword>
<proteinExistence type="predicted"/>
<accession>A0AAD5UMY8</accession>
<feature type="transmembrane region" description="Helical" evidence="1">
    <location>
        <begin position="162"/>
        <end position="185"/>
    </location>
</feature>
<dbReference type="AlphaFoldDB" id="A0AAD5UMY8"/>
<dbReference type="Proteomes" id="UP001210925">
    <property type="component" value="Unassembled WGS sequence"/>
</dbReference>
<feature type="transmembrane region" description="Helical" evidence="1">
    <location>
        <begin position="84"/>
        <end position="108"/>
    </location>
</feature>
<gene>
    <name evidence="2" type="ORF">HK103_000549</name>
</gene>
<sequence length="281" mass="31767">MTMRNENAYETPAAVFIGLGLHKLFESLFLIVSKRSAAGHTAIYKVGVLSFILLTGCLGCQFTLLDYLTSPYVSPQYWLRDLQIANYGLNFVTSIVMAILFILCIRVFYKDNIKFMISMYAFFSLLVVFKGTGGLAGVIVGYDVASLKYDYLNHPLHHIIPFLLGFGQLFEAIFVTIGSIGYIYAKISDQDDSKPLIDHIIKADGIKFLLLVLVDWIISGFEIHSWLTGSYTYVTHVGLCNFIFDSRYGQLFFRIAIVHILEEFAYSSKADIQKETEFANE</sequence>
<keyword evidence="1" id="KW-0812">Transmembrane</keyword>
<feature type="transmembrane region" description="Helical" evidence="1">
    <location>
        <begin position="120"/>
        <end position="142"/>
    </location>
</feature>
<evidence type="ECO:0000256" key="1">
    <source>
        <dbReference type="SAM" id="Phobius"/>
    </source>
</evidence>
<keyword evidence="1" id="KW-1133">Transmembrane helix</keyword>
<reference evidence="2" key="1">
    <citation type="submission" date="2020-05" db="EMBL/GenBank/DDBJ databases">
        <title>Phylogenomic resolution of chytrid fungi.</title>
        <authorList>
            <person name="Stajich J.E."/>
            <person name="Amses K."/>
            <person name="Simmons R."/>
            <person name="Seto K."/>
            <person name="Myers J."/>
            <person name="Bonds A."/>
            <person name="Quandt C.A."/>
            <person name="Barry K."/>
            <person name="Liu P."/>
            <person name="Grigoriev I."/>
            <person name="Longcore J.E."/>
            <person name="James T.Y."/>
        </authorList>
    </citation>
    <scope>NUCLEOTIDE SEQUENCE</scope>
    <source>
        <strain evidence="2">PLAUS21</strain>
    </source>
</reference>
<organism evidence="2 3">
    <name type="scientific">Boothiomyces macroporosus</name>
    <dbReference type="NCBI Taxonomy" id="261099"/>
    <lineage>
        <taxon>Eukaryota</taxon>
        <taxon>Fungi</taxon>
        <taxon>Fungi incertae sedis</taxon>
        <taxon>Chytridiomycota</taxon>
        <taxon>Chytridiomycota incertae sedis</taxon>
        <taxon>Chytridiomycetes</taxon>
        <taxon>Rhizophydiales</taxon>
        <taxon>Terramycetaceae</taxon>
        <taxon>Boothiomyces</taxon>
    </lineage>
</organism>
<protein>
    <submittedName>
        <fullName evidence="2">Uncharacterized protein</fullName>
    </submittedName>
</protein>
<name>A0AAD5UMY8_9FUNG</name>
<feature type="transmembrane region" description="Helical" evidence="1">
    <location>
        <begin position="43"/>
        <end position="64"/>
    </location>
</feature>
<evidence type="ECO:0000313" key="2">
    <source>
        <dbReference type="EMBL" id="KAJ3260407.1"/>
    </source>
</evidence>